<evidence type="ECO:0000313" key="1">
    <source>
        <dbReference type="EMBL" id="SLN66712.1"/>
    </source>
</evidence>
<dbReference type="PANTHER" id="PTHR39639">
    <property type="entry name" value="CHROMOSOME 16, WHOLE GENOME SHOTGUN SEQUENCE"/>
    <property type="match status" value="1"/>
</dbReference>
<dbReference type="RefSeq" id="WP_211753584.1">
    <property type="nucleotide sequence ID" value="NZ_FNZV01000016.1"/>
</dbReference>
<dbReference type="EMBL" id="FWFW01000015">
    <property type="protein sequence ID" value="SLN66712.1"/>
    <property type="molecule type" value="Genomic_DNA"/>
</dbReference>
<proteinExistence type="predicted"/>
<name>A0A1Y5TLE4_9RHOB</name>
<gene>
    <name evidence="1" type="ORF">PAM7971_03516</name>
</gene>
<dbReference type="STRING" id="658057.SAMN04488032_11653"/>
<keyword evidence="2" id="KW-1185">Reference proteome</keyword>
<dbReference type="PANTHER" id="PTHR39639:SF1">
    <property type="entry name" value="DUF262 DOMAIN-CONTAINING PROTEIN"/>
    <property type="match status" value="1"/>
</dbReference>
<accession>A0A1Y5TLE4</accession>
<sequence>MKAVSCGFHYLFSTVAEGQDGRVTVVDGVQRLSTFLRFLKDDLKLTSLGKEHPLNGKRFTDLPLHFKERIEDMQLTLYILDKSAPEAARLDILERVNSGIPLTRQQMRNALYDAPATRWLGEQSKSELFQSVTGGSLDPKMMRDREAINRFCAFKLLVSAEYASSDMDAFLAAALKKMNGLNTLDNLLISFTNGLKRNKKLFGRHAFRKSLIDAAVSKEAPRSVINISLFEVMMVGLSELSSEDFSVNSRDI</sequence>
<organism evidence="1 2">
    <name type="scientific">Pacificibacter marinus</name>
    <dbReference type="NCBI Taxonomy" id="658057"/>
    <lineage>
        <taxon>Bacteria</taxon>
        <taxon>Pseudomonadati</taxon>
        <taxon>Pseudomonadota</taxon>
        <taxon>Alphaproteobacteria</taxon>
        <taxon>Rhodobacterales</taxon>
        <taxon>Roseobacteraceae</taxon>
        <taxon>Pacificibacter</taxon>
    </lineage>
</organism>
<protein>
    <recommendedName>
        <fullName evidence="3">DUF262 domain-containing protein</fullName>
    </recommendedName>
</protein>
<dbReference type="AlphaFoldDB" id="A0A1Y5TLE4"/>
<dbReference type="Proteomes" id="UP000193307">
    <property type="component" value="Unassembled WGS sequence"/>
</dbReference>
<evidence type="ECO:0000313" key="2">
    <source>
        <dbReference type="Proteomes" id="UP000193307"/>
    </source>
</evidence>
<reference evidence="1 2" key="1">
    <citation type="submission" date="2017-03" db="EMBL/GenBank/DDBJ databases">
        <authorList>
            <person name="Afonso C.L."/>
            <person name="Miller P.J."/>
            <person name="Scott M.A."/>
            <person name="Spackman E."/>
            <person name="Goraichik I."/>
            <person name="Dimitrov K.M."/>
            <person name="Suarez D.L."/>
            <person name="Swayne D.E."/>
        </authorList>
    </citation>
    <scope>NUCLEOTIDE SEQUENCE [LARGE SCALE GENOMIC DNA]</scope>
    <source>
        <strain evidence="1 2">CECT 7971</strain>
    </source>
</reference>
<evidence type="ECO:0008006" key="3">
    <source>
        <dbReference type="Google" id="ProtNLM"/>
    </source>
</evidence>